<dbReference type="OrthoDB" id="6509908at2759"/>
<evidence type="ECO:0000256" key="2">
    <source>
        <dbReference type="ARBA" id="ARBA00023125"/>
    </source>
</evidence>
<proteinExistence type="predicted"/>
<dbReference type="GO" id="GO:0000981">
    <property type="term" value="F:DNA-binding transcription factor activity, RNA polymerase II-specific"/>
    <property type="evidence" value="ECO:0007669"/>
    <property type="project" value="InterPro"/>
</dbReference>
<dbReference type="GO" id="GO:0008270">
    <property type="term" value="F:zinc ion binding"/>
    <property type="evidence" value="ECO:0007669"/>
    <property type="project" value="InterPro"/>
</dbReference>
<dbReference type="GeneID" id="25329629"/>
<keyword evidence="2" id="KW-0238">DNA-binding</keyword>
<evidence type="ECO:0000256" key="1">
    <source>
        <dbReference type="ARBA" id="ARBA00023015"/>
    </source>
</evidence>
<keyword evidence="7" id="KW-1185">Reference proteome</keyword>
<evidence type="ECO:0000259" key="5">
    <source>
        <dbReference type="PROSITE" id="PS50048"/>
    </source>
</evidence>
<dbReference type="PROSITE" id="PS00463">
    <property type="entry name" value="ZN2_CY6_FUNGAL_1"/>
    <property type="match status" value="1"/>
</dbReference>
<keyword evidence="3" id="KW-0804">Transcription</keyword>
<dbReference type="GO" id="GO:0003677">
    <property type="term" value="F:DNA binding"/>
    <property type="evidence" value="ECO:0007669"/>
    <property type="project" value="UniProtKB-KW"/>
</dbReference>
<dbReference type="SUPFAM" id="SSF57701">
    <property type="entry name" value="Zn2/Cys6 DNA-binding domain"/>
    <property type="match status" value="1"/>
</dbReference>
<dbReference type="PANTHER" id="PTHR47840">
    <property type="entry name" value="ZN(II)2CYS6 TRANSCRIPTION FACTOR (EUROFUNG)-RELATED"/>
    <property type="match status" value="1"/>
</dbReference>
<evidence type="ECO:0000313" key="7">
    <source>
        <dbReference type="Proteomes" id="UP000054342"/>
    </source>
</evidence>
<reference evidence="6 7" key="1">
    <citation type="submission" date="2015-01" db="EMBL/GenBank/DDBJ databases">
        <title>The Genome Sequence of Exophiala xenobiotica CBS118157.</title>
        <authorList>
            <consortium name="The Broad Institute Genomics Platform"/>
            <person name="Cuomo C."/>
            <person name="de Hoog S."/>
            <person name="Gorbushina A."/>
            <person name="Stielow B."/>
            <person name="Teixiera M."/>
            <person name="Abouelleil A."/>
            <person name="Chapman S.B."/>
            <person name="Priest M."/>
            <person name="Young S.K."/>
            <person name="Wortman J."/>
            <person name="Nusbaum C."/>
            <person name="Birren B."/>
        </authorList>
    </citation>
    <scope>NUCLEOTIDE SEQUENCE [LARGE SCALE GENOMIC DNA]</scope>
    <source>
        <strain evidence="6 7">CBS 118157</strain>
    </source>
</reference>
<evidence type="ECO:0000313" key="6">
    <source>
        <dbReference type="EMBL" id="KIW52048.1"/>
    </source>
</evidence>
<dbReference type="PANTHER" id="PTHR47840:SF1">
    <property type="entry name" value="ZN(II)2CYS6 TRANSCRIPTION FACTOR (EUROFUNG)"/>
    <property type="match status" value="1"/>
</dbReference>
<gene>
    <name evidence="6" type="ORF">PV05_07721</name>
</gene>
<dbReference type="PROSITE" id="PS50048">
    <property type="entry name" value="ZN2_CY6_FUNGAL_2"/>
    <property type="match status" value="1"/>
</dbReference>
<dbReference type="AlphaFoldDB" id="A0A0D2E9L2"/>
<keyword evidence="4" id="KW-0539">Nucleus</keyword>
<dbReference type="Proteomes" id="UP000054342">
    <property type="component" value="Unassembled WGS sequence"/>
</dbReference>
<organism evidence="6 7">
    <name type="scientific">Exophiala xenobiotica</name>
    <dbReference type="NCBI Taxonomy" id="348802"/>
    <lineage>
        <taxon>Eukaryota</taxon>
        <taxon>Fungi</taxon>
        <taxon>Dikarya</taxon>
        <taxon>Ascomycota</taxon>
        <taxon>Pezizomycotina</taxon>
        <taxon>Eurotiomycetes</taxon>
        <taxon>Chaetothyriomycetidae</taxon>
        <taxon>Chaetothyriales</taxon>
        <taxon>Herpotrichiellaceae</taxon>
        <taxon>Exophiala</taxon>
    </lineage>
</organism>
<dbReference type="CDD" id="cd12148">
    <property type="entry name" value="fungal_TF_MHR"/>
    <property type="match status" value="1"/>
</dbReference>
<dbReference type="InterPro" id="IPR001138">
    <property type="entry name" value="Zn2Cys6_DnaBD"/>
</dbReference>
<dbReference type="HOGENOM" id="CLU_004804_2_2_1"/>
<evidence type="ECO:0000256" key="4">
    <source>
        <dbReference type="ARBA" id="ARBA00023242"/>
    </source>
</evidence>
<dbReference type="STRING" id="348802.A0A0D2E9L2"/>
<name>A0A0D2E9L2_9EURO</name>
<evidence type="ECO:0000256" key="3">
    <source>
        <dbReference type="ARBA" id="ARBA00023163"/>
    </source>
</evidence>
<accession>A0A0D2E9L2</accession>
<dbReference type="CDD" id="cd00067">
    <property type="entry name" value="GAL4"/>
    <property type="match status" value="1"/>
</dbReference>
<dbReference type="EMBL" id="KN847321">
    <property type="protein sequence ID" value="KIW52048.1"/>
    <property type="molecule type" value="Genomic_DNA"/>
</dbReference>
<protein>
    <recommendedName>
        <fullName evidence="5">Zn(2)-C6 fungal-type domain-containing protein</fullName>
    </recommendedName>
</protein>
<dbReference type="RefSeq" id="XP_013312632.1">
    <property type="nucleotide sequence ID" value="XM_013457178.1"/>
</dbReference>
<feature type="domain" description="Zn(2)-C6 fungal-type" evidence="5">
    <location>
        <begin position="16"/>
        <end position="49"/>
    </location>
</feature>
<dbReference type="Gene3D" id="4.10.240.10">
    <property type="entry name" value="Zn(2)-C6 fungal-type DNA-binding domain"/>
    <property type="match status" value="1"/>
</dbReference>
<dbReference type="InterPro" id="IPR036864">
    <property type="entry name" value="Zn2-C6_fun-type_DNA-bd_sf"/>
</dbReference>
<sequence>MEATGTSRKIRKGTKSCIECRRRKTKCTSRGSLTKKCDECYARGLVCRSQGRDGSTGTDDESTAGQAYSLRQRVSFLEDMVKDLARNAQKAPFNTSLSSASGPSVEEMNLQATAGTSSSSLSLDAAALPRQGPILSLFHNDVITETSIGVDMPEKMSKAEETSCSLRDLLPTREEVDAILIAGTDLWSTWSSYFPEIWNEHQRSDYKQHFWNRVSSNQPVEVAKMLIFLLITIDNIPAIQASLKIKYQRSVVLDHIERLVLHDVEFARTIPGTECMALFAKYLLKIGHLLSSWHLFRRSTDYAIVFGFHKGVAREDALWNVLWTTLCHYDAYLSLILGFPYCVPDLQILKQTRMLLDTEMPYEKSYFLRLTTIMRQIIDRNQTNPNDLPETLKIDENLERLAVQGPDGWWRLEFDPTHSNKMNTDRFMIQLAHHFVRALLFLPFVLQQPLAPRYQLCYDTALTSARSVVASYKVLRESIGLTPYLGIIADFHAFTMATLLVVHVVRQDHVSRQRSSDWDLITTVSDIFRSVASTSTESVASQGLRILEVLLGAQNETNSQAGQGMACKITVPCFGAITIKPRNLCAARASWGDFTDAGAVVPSQPTVEMSQYNVKEQPQRLPVEFENMVALPDADFSWSRGALTSAFEYDLSCDLDHGWELSFLD</sequence>
<keyword evidence="1" id="KW-0805">Transcription regulation</keyword>